<proteinExistence type="predicted"/>
<evidence type="ECO:0000313" key="1">
    <source>
        <dbReference type="EMBL" id="XBS36766.1"/>
    </source>
</evidence>
<dbReference type="AlphaFoldDB" id="A0AAU7P554"/>
<accession>A0AAU7P554</accession>
<protein>
    <submittedName>
        <fullName evidence="1">Uncharacterized protein</fullName>
    </submittedName>
</protein>
<sequence>MIVRISPQLLPVFAQLNDNAYSRAAIEDGMRTQATAVSAVTVQAHHYAATHGDKRFIA</sequence>
<reference evidence="1" key="1">
    <citation type="submission" date="2024-02" db="EMBL/GenBank/DDBJ databases">
        <title>Complete genome sequence of Xanthomonas sp. 10-10.</title>
        <authorList>
            <person name="Biessy A."/>
            <person name="Ciotola M."/>
            <person name="Cadieux M."/>
            <person name="Soufiane B."/>
            <person name="Laforest M."/>
            <person name="Filion M."/>
        </authorList>
    </citation>
    <scope>NUCLEOTIDE SEQUENCE</scope>
    <source>
        <strain evidence="1">10-10</strain>
    </source>
</reference>
<name>A0AAU7P554_9XANT</name>
<dbReference type="RefSeq" id="WP_259151918.1">
    <property type="nucleotide sequence ID" value="NZ_CP144460.1"/>
</dbReference>
<gene>
    <name evidence="1" type="ORF">VZ068_14945</name>
</gene>
<dbReference type="EMBL" id="CP144460">
    <property type="protein sequence ID" value="XBS36766.1"/>
    <property type="molecule type" value="Genomic_DNA"/>
</dbReference>
<organism evidence="1">
    <name type="scientific">Xanthomonas sp. 10-10</name>
    <dbReference type="NCBI Taxonomy" id="3115848"/>
    <lineage>
        <taxon>Bacteria</taxon>
        <taxon>Pseudomonadati</taxon>
        <taxon>Pseudomonadota</taxon>
        <taxon>Gammaproteobacteria</taxon>
        <taxon>Lysobacterales</taxon>
        <taxon>Lysobacteraceae</taxon>
        <taxon>Xanthomonas</taxon>
    </lineage>
</organism>